<comment type="similarity">
    <text evidence="4 12">Belongs to the DHPS family.</text>
</comment>
<dbReference type="GO" id="GO:0046654">
    <property type="term" value="P:tetrahydrofolate biosynthetic process"/>
    <property type="evidence" value="ECO:0007669"/>
    <property type="project" value="UniProtKB-UniPathway"/>
</dbReference>
<name>A0A0U1B260_9MYCO</name>
<evidence type="ECO:0000256" key="8">
    <source>
        <dbReference type="ARBA" id="ARBA00022723"/>
    </source>
</evidence>
<evidence type="ECO:0000256" key="12">
    <source>
        <dbReference type="RuleBase" id="RU361205"/>
    </source>
</evidence>
<dbReference type="GO" id="GO:0004156">
    <property type="term" value="F:dihydropteroate synthase activity"/>
    <property type="evidence" value="ECO:0007669"/>
    <property type="project" value="UniProtKB-EC"/>
</dbReference>
<feature type="compositionally biased region" description="Basic and acidic residues" evidence="13">
    <location>
        <begin position="336"/>
        <end position="350"/>
    </location>
</feature>
<dbReference type="PROSITE" id="PS00792">
    <property type="entry name" value="DHPS_1"/>
    <property type="match status" value="1"/>
</dbReference>
<dbReference type="GO" id="GO:0046872">
    <property type="term" value="F:metal ion binding"/>
    <property type="evidence" value="ECO:0007669"/>
    <property type="project" value="UniProtKB-KW"/>
</dbReference>
<evidence type="ECO:0000256" key="11">
    <source>
        <dbReference type="ARBA" id="ARBA00030193"/>
    </source>
</evidence>
<evidence type="ECO:0000256" key="3">
    <source>
        <dbReference type="ARBA" id="ARBA00004763"/>
    </source>
</evidence>
<accession>A0A0U1B260</accession>
<evidence type="ECO:0000256" key="5">
    <source>
        <dbReference type="ARBA" id="ARBA00012458"/>
    </source>
</evidence>
<dbReference type="AlphaFoldDB" id="A0A0U1B260"/>
<dbReference type="Gene3D" id="3.20.20.20">
    <property type="entry name" value="Dihydropteroate synthase-like"/>
    <property type="match status" value="1"/>
</dbReference>
<dbReference type="PROSITE" id="PS00793">
    <property type="entry name" value="DHPS_2"/>
    <property type="match status" value="1"/>
</dbReference>
<evidence type="ECO:0000256" key="2">
    <source>
        <dbReference type="ARBA" id="ARBA00001946"/>
    </source>
</evidence>
<keyword evidence="8 12" id="KW-0479">Metal-binding</keyword>
<dbReference type="GO" id="GO:0005829">
    <property type="term" value="C:cytosol"/>
    <property type="evidence" value="ECO:0007669"/>
    <property type="project" value="TreeGrafter"/>
</dbReference>
<comment type="cofactor">
    <cofactor evidence="2 12">
        <name>Mg(2+)</name>
        <dbReference type="ChEBI" id="CHEBI:18420"/>
    </cofactor>
</comment>
<dbReference type="UniPathway" id="UPA00077">
    <property type="reaction ID" value="UER00156"/>
</dbReference>
<dbReference type="FunFam" id="3.20.20.20:FF:000006">
    <property type="entry name" value="Dihydropteroate synthase"/>
    <property type="match status" value="1"/>
</dbReference>
<dbReference type="InterPro" id="IPR045031">
    <property type="entry name" value="DHP_synth-like"/>
</dbReference>
<keyword evidence="9 12" id="KW-0460">Magnesium</keyword>
<dbReference type="SUPFAM" id="SSF51717">
    <property type="entry name" value="Dihydropteroate synthetase-like"/>
    <property type="match status" value="1"/>
</dbReference>
<reference evidence="14 15" key="1">
    <citation type="submission" date="2015-03" db="EMBL/GenBank/DDBJ databases">
        <authorList>
            <person name="Murphy D."/>
        </authorList>
    </citation>
    <scope>NUCLEOTIDE SEQUENCE [LARGE SCALE GENOMIC DNA]</scope>
    <source>
        <strain evidence="14 15">PAP088</strain>
    </source>
</reference>
<protein>
    <recommendedName>
        <fullName evidence="6 12">Dihydropteroate synthase</fullName>
        <shortName evidence="12">DHPS</shortName>
        <ecNumber evidence="5 12">2.5.1.15</ecNumber>
    </recommendedName>
    <alternativeName>
        <fullName evidence="11 12">Dihydropteroate pyrophosphorylase</fullName>
    </alternativeName>
</protein>
<evidence type="ECO:0000256" key="13">
    <source>
        <dbReference type="SAM" id="MobiDB-lite"/>
    </source>
</evidence>
<dbReference type="InterPro" id="IPR006390">
    <property type="entry name" value="DHP_synth_dom"/>
</dbReference>
<evidence type="ECO:0000256" key="10">
    <source>
        <dbReference type="ARBA" id="ARBA00022909"/>
    </source>
</evidence>
<dbReference type="PROSITE" id="PS50972">
    <property type="entry name" value="PTERIN_BINDING"/>
    <property type="match status" value="1"/>
</dbReference>
<dbReference type="PANTHER" id="PTHR20941">
    <property type="entry name" value="FOLATE SYNTHESIS PROTEINS"/>
    <property type="match status" value="1"/>
</dbReference>
<dbReference type="RefSeq" id="WP_005099870.1">
    <property type="nucleotide sequence ID" value="NZ_AP022621.1"/>
</dbReference>
<dbReference type="Proteomes" id="UP000045782">
    <property type="component" value="Unassembled WGS sequence"/>
</dbReference>
<evidence type="ECO:0000256" key="1">
    <source>
        <dbReference type="ARBA" id="ARBA00000012"/>
    </source>
</evidence>
<keyword evidence="7 12" id="KW-0808">Transferase</keyword>
<dbReference type="Pfam" id="PF00809">
    <property type="entry name" value="Pterin_bind"/>
    <property type="match status" value="1"/>
</dbReference>
<comment type="function">
    <text evidence="12">Catalyzes the condensation of para-aminobenzoate (pABA) with 6-hydroxymethyl-7,8-dihydropterin diphosphate (DHPt-PP) to form 7,8-dihydropteroate (H2Pte), the immediate precursor of folate derivatives.</text>
</comment>
<proteinExistence type="inferred from homology"/>
<dbReference type="GO" id="GO:0046656">
    <property type="term" value="P:folic acid biosynthetic process"/>
    <property type="evidence" value="ECO:0007669"/>
    <property type="project" value="UniProtKB-KW"/>
</dbReference>
<evidence type="ECO:0000313" key="15">
    <source>
        <dbReference type="Proteomes" id="UP000045782"/>
    </source>
</evidence>
<dbReference type="EMBL" id="CSWP01000016">
    <property type="protein sequence ID" value="CPV73825.1"/>
    <property type="molecule type" value="Genomic_DNA"/>
</dbReference>
<dbReference type="CDD" id="cd00739">
    <property type="entry name" value="DHPS"/>
    <property type="match status" value="1"/>
</dbReference>
<dbReference type="EC" id="2.5.1.15" evidence="5 12"/>
<gene>
    <name evidence="14" type="primary">folP1</name>
    <name evidence="14" type="ORF">ERS075579_05354</name>
</gene>
<dbReference type="InterPro" id="IPR011005">
    <property type="entry name" value="Dihydropteroate_synth-like_sf"/>
</dbReference>
<sequence length="350" mass="37193">MIAGVTDTPALTHILGVVNVTDDSFSDGGQFVRQSDAVAHGLALASAGADIIDVGGQSTRPGAAPIRQKIEMQRVIPVIKELASHGINISVDTMRAEVAAAAIDAGANMVNDVSGGRSDPEMAPLIAQRGVPWILMHWRSKDFIHTPATRNYRDVVADVSRELMESVTVAVNAGVSPDKLILDPGLGFAKTAHHNWLLLQAIPDLQELGYPILIGASRKRFLGSLLTDLKGVERPPDGRETATAVITALGALHEVWGVRVHDVTASMDALKVVRAWETGGAETVEEGEEEAQEAAAPEPPPAPESPPVTIAQDEVTTEVTVRTARPEPSKTAGGRWRREVAQRGAKGEQK</sequence>
<dbReference type="InterPro" id="IPR000489">
    <property type="entry name" value="Pterin-binding_dom"/>
</dbReference>
<evidence type="ECO:0000256" key="6">
    <source>
        <dbReference type="ARBA" id="ARBA00016919"/>
    </source>
</evidence>
<feature type="compositionally biased region" description="Acidic residues" evidence="13">
    <location>
        <begin position="283"/>
        <end position="292"/>
    </location>
</feature>
<evidence type="ECO:0000313" key="14">
    <source>
        <dbReference type="EMBL" id="CPV73825.1"/>
    </source>
</evidence>
<feature type="region of interest" description="Disordered" evidence="13">
    <location>
        <begin position="281"/>
        <end position="350"/>
    </location>
</feature>
<dbReference type="NCBIfam" id="TIGR01496">
    <property type="entry name" value="DHPS"/>
    <property type="match status" value="1"/>
</dbReference>
<keyword evidence="10 12" id="KW-0289">Folate biosynthesis</keyword>
<dbReference type="PANTHER" id="PTHR20941:SF1">
    <property type="entry name" value="FOLIC ACID SYNTHESIS PROTEIN FOL1"/>
    <property type="match status" value="1"/>
</dbReference>
<evidence type="ECO:0000256" key="7">
    <source>
        <dbReference type="ARBA" id="ARBA00022679"/>
    </source>
</evidence>
<evidence type="ECO:0000256" key="9">
    <source>
        <dbReference type="ARBA" id="ARBA00022842"/>
    </source>
</evidence>
<feature type="compositionally biased region" description="Pro residues" evidence="13">
    <location>
        <begin position="297"/>
        <end position="306"/>
    </location>
</feature>
<comment type="pathway">
    <text evidence="3 12">Cofactor biosynthesis; tetrahydrofolate biosynthesis; 7,8-dihydrofolate from 2-amino-4-hydroxy-6-hydroxymethyl-7,8-dihydropteridine diphosphate and 4-aminobenzoate: step 1/2.</text>
</comment>
<evidence type="ECO:0000256" key="4">
    <source>
        <dbReference type="ARBA" id="ARBA00009503"/>
    </source>
</evidence>
<organism evidence="14 15">
    <name type="scientific">Mycobacteroides abscessus</name>
    <dbReference type="NCBI Taxonomy" id="36809"/>
    <lineage>
        <taxon>Bacteria</taxon>
        <taxon>Bacillati</taxon>
        <taxon>Actinomycetota</taxon>
        <taxon>Actinomycetes</taxon>
        <taxon>Mycobacteriales</taxon>
        <taxon>Mycobacteriaceae</taxon>
        <taxon>Mycobacteroides</taxon>
    </lineage>
</organism>
<comment type="catalytic activity">
    <reaction evidence="1">
        <text>(7,8-dihydropterin-6-yl)methyl diphosphate + 4-aminobenzoate = 7,8-dihydropteroate + diphosphate</text>
        <dbReference type="Rhea" id="RHEA:19949"/>
        <dbReference type="ChEBI" id="CHEBI:17836"/>
        <dbReference type="ChEBI" id="CHEBI:17839"/>
        <dbReference type="ChEBI" id="CHEBI:33019"/>
        <dbReference type="ChEBI" id="CHEBI:72950"/>
        <dbReference type="EC" id="2.5.1.15"/>
    </reaction>
</comment>